<feature type="domain" description="HIT-type" evidence="3">
    <location>
        <begin position="42"/>
        <end position="74"/>
    </location>
</feature>
<feature type="compositionally biased region" description="Basic and acidic residues" evidence="2">
    <location>
        <begin position="87"/>
        <end position="103"/>
    </location>
</feature>
<evidence type="ECO:0000259" key="3">
    <source>
        <dbReference type="PROSITE" id="PS51083"/>
    </source>
</evidence>
<feature type="region of interest" description="Disordered" evidence="2">
    <location>
        <begin position="87"/>
        <end position="108"/>
    </location>
</feature>
<organism evidence="4 5">
    <name type="scientific">Hyaloperonospora brassicae</name>
    <name type="common">Brassica downy mildew</name>
    <name type="synonym">Peronospora brassicae</name>
    <dbReference type="NCBI Taxonomy" id="162125"/>
    <lineage>
        <taxon>Eukaryota</taxon>
        <taxon>Sar</taxon>
        <taxon>Stramenopiles</taxon>
        <taxon>Oomycota</taxon>
        <taxon>Peronosporomycetes</taxon>
        <taxon>Peronosporales</taxon>
        <taxon>Peronosporaceae</taxon>
        <taxon>Hyaloperonospora</taxon>
    </lineage>
</organism>
<comment type="caution">
    <text evidence="4">The sequence shown here is derived from an EMBL/GenBank/DDBJ whole genome shotgun (WGS) entry which is preliminary data.</text>
</comment>
<gene>
    <name evidence="4" type="ORF">HBR001_LOCUS5197</name>
</gene>
<evidence type="ECO:0000313" key="5">
    <source>
        <dbReference type="Proteomes" id="UP001162031"/>
    </source>
</evidence>
<dbReference type="Pfam" id="PF04438">
    <property type="entry name" value="zf-HIT"/>
    <property type="match status" value="1"/>
</dbReference>
<dbReference type="PROSITE" id="PS51083">
    <property type="entry name" value="ZF_HIT"/>
    <property type="match status" value="1"/>
</dbReference>
<evidence type="ECO:0000313" key="4">
    <source>
        <dbReference type="EMBL" id="CAI5731455.1"/>
    </source>
</evidence>
<dbReference type="InterPro" id="IPR039646">
    <property type="entry name" value="ZNHIT2"/>
</dbReference>
<proteinExistence type="predicted"/>
<keyword evidence="1" id="KW-0863">Zinc-finger</keyword>
<dbReference type="AlphaFoldDB" id="A0AAV0U7P4"/>
<dbReference type="Gene3D" id="3.30.60.190">
    <property type="match status" value="1"/>
</dbReference>
<protein>
    <recommendedName>
        <fullName evidence="3">HIT-type domain-containing protein</fullName>
    </recommendedName>
</protein>
<dbReference type="GO" id="GO:0008270">
    <property type="term" value="F:zinc ion binding"/>
    <property type="evidence" value="ECO:0007669"/>
    <property type="project" value="UniProtKB-UniRule"/>
</dbReference>
<dbReference type="CDD" id="cd23024">
    <property type="entry name" value="zf-HIT_ZNHIT2-3"/>
    <property type="match status" value="1"/>
</dbReference>
<evidence type="ECO:0000256" key="1">
    <source>
        <dbReference type="PROSITE-ProRule" id="PRU00453"/>
    </source>
</evidence>
<dbReference type="SUPFAM" id="SSF144232">
    <property type="entry name" value="HIT/MYND zinc finger-like"/>
    <property type="match status" value="1"/>
</dbReference>
<reference evidence="4" key="1">
    <citation type="submission" date="2022-12" db="EMBL/GenBank/DDBJ databases">
        <authorList>
            <person name="Webb A."/>
        </authorList>
    </citation>
    <scope>NUCLEOTIDE SEQUENCE</scope>
    <source>
        <strain evidence="4">Hp1</strain>
    </source>
</reference>
<evidence type="ECO:0000256" key="2">
    <source>
        <dbReference type="SAM" id="MobiDB-lite"/>
    </source>
</evidence>
<dbReference type="InterPro" id="IPR007529">
    <property type="entry name" value="Znf_HIT"/>
</dbReference>
<keyword evidence="1" id="KW-0479">Metal-binding</keyword>
<keyword evidence="5" id="KW-1185">Reference proteome</keyword>
<keyword evidence="1" id="KW-0862">Zinc</keyword>
<name>A0AAV0U7P4_HYABA</name>
<dbReference type="PANTHER" id="PTHR15555:SF0">
    <property type="entry name" value="ZINC FINGER HIT DOMAIN-CONTAINING PROTEIN 2"/>
    <property type="match status" value="1"/>
</dbReference>
<accession>A0AAV0U7P4</accession>
<dbReference type="Proteomes" id="UP001162031">
    <property type="component" value="Unassembled WGS sequence"/>
</dbReference>
<dbReference type="PANTHER" id="PTHR15555">
    <property type="entry name" value="ZINC FINGER HIT DOMAIN CONTAINING PROTEIN 2 PROTEIN FON -RELATED"/>
    <property type="match status" value="1"/>
</dbReference>
<sequence>MTHVPLRLGSTRTTLRPSSAAAAPLLVSEGPSLTNASLARVCHVCTLREARYTCPRCNMSYCCVDCYRAHGQSCTEPFFESHVRSEMQLRESGRDNSDQEKTKQQQQKSVQELLERVREFQEEQQQQLTCTEDSGEALVDRLQELMLMEKAGELTLESLTPEEKKMFLGQVANGRLGKLVELWSPWWLLSEHQYRRETLTRRQELILEEIGSRDNEEEEAVTVRLEVLYPVGVFTTTEARKMPQRIDALLPDGRKPSPCLRWHLIELVFGYTLVLRAFNGDYEQDAAEAALMLLDLCQVLSADARYESLEHVCLVCLEKTSDGGRAANALAIHDTQRIVRSNVFLLDALSDMRVLLEKYKQELEQSDGFDKRARKEQKTAIRKLAVVQKKLQFYQTWAYLTSTDEFQELATEIKAYVRDKDLFN</sequence>
<dbReference type="EMBL" id="CANTFL010001103">
    <property type="protein sequence ID" value="CAI5731455.1"/>
    <property type="molecule type" value="Genomic_DNA"/>
</dbReference>